<protein>
    <submittedName>
        <fullName evidence="3">Putative ribose-5-phosphate isomerase B</fullName>
    </submittedName>
</protein>
<gene>
    <name evidence="3" type="ORF">HMPREF1549_00745</name>
</gene>
<dbReference type="Proteomes" id="UP000016498">
    <property type="component" value="Unassembled WGS sequence"/>
</dbReference>
<comment type="caution">
    <text evidence="3">The sequence shown here is derived from an EMBL/GenBank/DDBJ whole genome shotgun (WGS) entry which is preliminary data.</text>
</comment>
<dbReference type="PIRSF" id="PIRSF005384">
    <property type="entry name" value="RpiB_LacA_B"/>
    <property type="match status" value="1"/>
</dbReference>
<dbReference type="AlphaFoldDB" id="U1RSF6"/>
<evidence type="ECO:0000256" key="2">
    <source>
        <dbReference type="ARBA" id="ARBA00023235"/>
    </source>
</evidence>
<dbReference type="SUPFAM" id="SSF89623">
    <property type="entry name" value="Ribose/Galactose isomerase RpiB/AlsB"/>
    <property type="match status" value="1"/>
</dbReference>
<dbReference type="InterPro" id="IPR051812">
    <property type="entry name" value="SPI_LacAB/RpiB"/>
</dbReference>
<dbReference type="EMBL" id="AWSD01000070">
    <property type="protein sequence ID" value="ERH21362.1"/>
    <property type="molecule type" value="Genomic_DNA"/>
</dbReference>
<dbReference type="GO" id="GO:0016861">
    <property type="term" value="F:intramolecular oxidoreductase activity, interconverting aldoses and ketoses"/>
    <property type="evidence" value="ECO:0007669"/>
    <property type="project" value="UniProtKB-ARBA"/>
</dbReference>
<evidence type="ECO:0000313" key="3">
    <source>
        <dbReference type="EMBL" id="ERH21362.1"/>
    </source>
</evidence>
<dbReference type="Pfam" id="PF02502">
    <property type="entry name" value="LacAB_rpiB"/>
    <property type="match status" value="1"/>
</dbReference>
<sequence length="160" mass="17030">MRPERLGDMRIAIGAPGNGVLLKDALEERLAGDERVSDVVDLSAPDITYPEVSFRVARAVAEGRADRGVLICGTGVGTAIAANKVPGVRAATAHDLLTVRGSVENYDAQILCMGQNVIAAPAAWALIDIWLDLRHDPTSSYGPKVGEIEAYEASEVRHRA</sequence>
<dbReference type="NCBIfam" id="TIGR00689">
    <property type="entry name" value="rpiB_lacA_lacB"/>
    <property type="match status" value="1"/>
</dbReference>
<accession>U1RSF6</accession>
<dbReference type="Gene3D" id="3.40.1400.10">
    <property type="entry name" value="Sugar-phosphate isomerase, RpiB/LacA/LacB"/>
    <property type="match status" value="1"/>
</dbReference>
<dbReference type="PATRIC" id="fig|1227262.3.peg.592"/>
<comment type="similarity">
    <text evidence="1">Belongs to the LacAB/RpiB family.</text>
</comment>
<proteinExistence type="inferred from homology"/>
<dbReference type="HOGENOM" id="CLU_091396_1_0_11"/>
<evidence type="ECO:0000313" key="4">
    <source>
        <dbReference type="Proteomes" id="UP000016498"/>
    </source>
</evidence>
<evidence type="ECO:0000256" key="1">
    <source>
        <dbReference type="ARBA" id="ARBA00008754"/>
    </source>
</evidence>
<organism evidence="3 4">
    <name type="scientific">Actinomyces johnsonii F0510</name>
    <dbReference type="NCBI Taxonomy" id="1227262"/>
    <lineage>
        <taxon>Bacteria</taxon>
        <taxon>Bacillati</taxon>
        <taxon>Actinomycetota</taxon>
        <taxon>Actinomycetes</taxon>
        <taxon>Actinomycetales</taxon>
        <taxon>Actinomycetaceae</taxon>
        <taxon>Actinomyces</taxon>
    </lineage>
</organism>
<dbReference type="GO" id="GO:0005975">
    <property type="term" value="P:carbohydrate metabolic process"/>
    <property type="evidence" value="ECO:0007669"/>
    <property type="project" value="InterPro"/>
</dbReference>
<dbReference type="InterPro" id="IPR036569">
    <property type="entry name" value="RpiB_LacA_LacB_sf"/>
</dbReference>
<dbReference type="PANTHER" id="PTHR43732">
    <property type="entry name" value="RIBOSE 5-PHOSPHATE ISOMERASE-RELATED"/>
    <property type="match status" value="1"/>
</dbReference>
<name>U1RSF6_9ACTO</name>
<reference evidence="3 4" key="1">
    <citation type="submission" date="2013-06" db="EMBL/GenBank/DDBJ databases">
        <authorList>
            <person name="Weinstock G."/>
            <person name="Sodergren E."/>
            <person name="Lobos E.A."/>
            <person name="Fulton L."/>
            <person name="Fulton R."/>
            <person name="Courtney L."/>
            <person name="Fronick C."/>
            <person name="O'Laughlin M."/>
            <person name="Godfrey J."/>
            <person name="Wilson R.M."/>
            <person name="Miner T."/>
            <person name="Farmer C."/>
            <person name="Delehaunty K."/>
            <person name="Cordes M."/>
            <person name="Minx P."/>
            <person name="Tomlinson C."/>
            <person name="Chen J."/>
            <person name="Wollam A."/>
            <person name="Pepin K.H."/>
            <person name="Bhonagiri V."/>
            <person name="Zhang X."/>
            <person name="Warren W."/>
            <person name="Mitreva M."/>
            <person name="Mardis E.R."/>
            <person name="Wilson R.K."/>
        </authorList>
    </citation>
    <scope>NUCLEOTIDE SEQUENCE [LARGE SCALE GENOMIC DNA]</scope>
    <source>
        <strain evidence="3 4">F0510</strain>
    </source>
</reference>
<dbReference type="InterPro" id="IPR003500">
    <property type="entry name" value="RpiB_LacA_LacB"/>
</dbReference>
<dbReference type="PANTHER" id="PTHR43732:SF1">
    <property type="entry name" value="RIBOSE 5-PHOSPHATE ISOMERASE"/>
    <property type="match status" value="1"/>
</dbReference>
<keyword evidence="2 3" id="KW-0413">Isomerase</keyword>